<evidence type="ECO:0000313" key="1">
    <source>
        <dbReference type="EMBL" id="KAH3734907.1"/>
    </source>
</evidence>
<reference evidence="1" key="1">
    <citation type="journal article" date="2019" name="bioRxiv">
        <title>The Genome of the Zebra Mussel, Dreissena polymorpha: A Resource for Invasive Species Research.</title>
        <authorList>
            <person name="McCartney M.A."/>
            <person name="Auch B."/>
            <person name="Kono T."/>
            <person name="Mallez S."/>
            <person name="Zhang Y."/>
            <person name="Obille A."/>
            <person name="Becker A."/>
            <person name="Abrahante J.E."/>
            <person name="Garbe J."/>
            <person name="Badalamenti J.P."/>
            <person name="Herman A."/>
            <person name="Mangelson H."/>
            <person name="Liachko I."/>
            <person name="Sullivan S."/>
            <person name="Sone E.D."/>
            <person name="Koren S."/>
            <person name="Silverstein K.A.T."/>
            <person name="Beckman K.B."/>
            <person name="Gohl D.M."/>
        </authorList>
    </citation>
    <scope>NUCLEOTIDE SEQUENCE</scope>
    <source>
        <strain evidence="1">Duluth1</strain>
        <tissue evidence="1">Whole animal</tissue>
    </source>
</reference>
<organism evidence="1 2">
    <name type="scientific">Dreissena polymorpha</name>
    <name type="common">Zebra mussel</name>
    <name type="synonym">Mytilus polymorpha</name>
    <dbReference type="NCBI Taxonomy" id="45954"/>
    <lineage>
        <taxon>Eukaryota</taxon>
        <taxon>Metazoa</taxon>
        <taxon>Spiralia</taxon>
        <taxon>Lophotrochozoa</taxon>
        <taxon>Mollusca</taxon>
        <taxon>Bivalvia</taxon>
        <taxon>Autobranchia</taxon>
        <taxon>Heteroconchia</taxon>
        <taxon>Euheterodonta</taxon>
        <taxon>Imparidentia</taxon>
        <taxon>Neoheterodontei</taxon>
        <taxon>Myida</taxon>
        <taxon>Dreissenoidea</taxon>
        <taxon>Dreissenidae</taxon>
        <taxon>Dreissena</taxon>
    </lineage>
</organism>
<accession>A0A9D4CYM7</accession>
<evidence type="ECO:0000313" key="2">
    <source>
        <dbReference type="Proteomes" id="UP000828390"/>
    </source>
</evidence>
<keyword evidence="2" id="KW-1185">Reference proteome</keyword>
<gene>
    <name evidence="1" type="ORF">DPMN_041358</name>
</gene>
<reference evidence="1" key="2">
    <citation type="submission" date="2020-11" db="EMBL/GenBank/DDBJ databases">
        <authorList>
            <person name="McCartney M.A."/>
            <person name="Auch B."/>
            <person name="Kono T."/>
            <person name="Mallez S."/>
            <person name="Becker A."/>
            <person name="Gohl D.M."/>
            <person name="Silverstein K.A.T."/>
            <person name="Koren S."/>
            <person name="Bechman K.B."/>
            <person name="Herman A."/>
            <person name="Abrahante J.E."/>
            <person name="Garbe J."/>
        </authorList>
    </citation>
    <scope>NUCLEOTIDE SEQUENCE</scope>
    <source>
        <strain evidence="1">Duluth1</strain>
        <tissue evidence="1">Whole animal</tissue>
    </source>
</reference>
<proteinExistence type="predicted"/>
<name>A0A9D4CYM7_DREPO</name>
<protein>
    <submittedName>
        <fullName evidence="1">Uncharacterized protein</fullName>
    </submittedName>
</protein>
<dbReference type="AlphaFoldDB" id="A0A9D4CYM7"/>
<sequence>MVDNNPDNYPNMSHPTMSAAAQNLDIIKQKFLWISDHVPCFGIRGDNITVIKEPVEFYKTVMVLKQF</sequence>
<dbReference type="EMBL" id="JAIWYP010000011">
    <property type="protein sequence ID" value="KAH3734907.1"/>
    <property type="molecule type" value="Genomic_DNA"/>
</dbReference>
<comment type="caution">
    <text evidence="1">The sequence shown here is derived from an EMBL/GenBank/DDBJ whole genome shotgun (WGS) entry which is preliminary data.</text>
</comment>
<dbReference type="Proteomes" id="UP000828390">
    <property type="component" value="Unassembled WGS sequence"/>
</dbReference>